<evidence type="ECO:0000313" key="2">
    <source>
        <dbReference type="Proteomes" id="UP000236333"/>
    </source>
</evidence>
<organism evidence="1 2">
    <name type="scientific">Tetrabaena socialis</name>
    <dbReference type="NCBI Taxonomy" id="47790"/>
    <lineage>
        <taxon>Eukaryota</taxon>
        <taxon>Viridiplantae</taxon>
        <taxon>Chlorophyta</taxon>
        <taxon>core chlorophytes</taxon>
        <taxon>Chlorophyceae</taxon>
        <taxon>CS clade</taxon>
        <taxon>Chlamydomonadales</taxon>
        <taxon>Tetrabaenaceae</taxon>
        <taxon>Tetrabaena</taxon>
    </lineage>
</organism>
<dbReference type="GO" id="GO:0005975">
    <property type="term" value="P:carbohydrate metabolic process"/>
    <property type="evidence" value="ECO:0007669"/>
    <property type="project" value="TreeGrafter"/>
</dbReference>
<keyword evidence="2" id="KW-1185">Reference proteome</keyword>
<dbReference type="InterPro" id="IPR016142">
    <property type="entry name" value="Citrate_synth-like_lrg_a-sub"/>
</dbReference>
<dbReference type="OrthoDB" id="8017587at2759"/>
<dbReference type="GO" id="GO:0005759">
    <property type="term" value="C:mitochondrial matrix"/>
    <property type="evidence" value="ECO:0007669"/>
    <property type="project" value="TreeGrafter"/>
</dbReference>
<dbReference type="Proteomes" id="UP000236333">
    <property type="component" value="Unassembled WGS sequence"/>
</dbReference>
<dbReference type="InterPro" id="IPR036969">
    <property type="entry name" value="Citrate_synthase_sf"/>
</dbReference>
<dbReference type="EMBL" id="PGGS01000664">
    <property type="protein sequence ID" value="PNH02385.1"/>
    <property type="molecule type" value="Genomic_DNA"/>
</dbReference>
<dbReference type="AlphaFoldDB" id="A0A2J7ZQ40"/>
<dbReference type="GO" id="GO:0006099">
    <property type="term" value="P:tricarboxylic acid cycle"/>
    <property type="evidence" value="ECO:0007669"/>
    <property type="project" value="TreeGrafter"/>
</dbReference>
<dbReference type="PANTHER" id="PTHR11739:SF8">
    <property type="entry name" value="CITRATE SYNTHASE, MITOCHONDRIAL"/>
    <property type="match status" value="1"/>
</dbReference>
<dbReference type="SUPFAM" id="SSF48256">
    <property type="entry name" value="Citrate synthase"/>
    <property type="match status" value="1"/>
</dbReference>
<name>A0A2J7ZQ40_9CHLO</name>
<dbReference type="InterPro" id="IPR002020">
    <property type="entry name" value="Citrate_synthase"/>
</dbReference>
<accession>A0A2J7ZQ40</accession>
<dbReference type="GO" id="GO:0046912">
    <property type="term" value="F:acyltransferase activity, acyl groups converted into alkyl on transfer"/>
    <property type="evidence" value="ECO:0007669"/>
    <property type="project" value="InterPro"/>
</dbReference>
<comment type="caution">
    <text evidence="1">The sequence shown here is derived from an EMBL/GenBank/DDBJ whole genome shotgun (WGS) entry which is preliminary data.</text>
</comment>
<dbReference type="Gene3D" id="1.10.580.10">
    <property type="entry name" value="Citrate Synthase, domain 1"/>
    <property type="match status" value="1"/>
</dbReference>
<sequence>MLAQAAGKLGLGLSSQALSAVGCSVRNLSTEWSDLKKAMSELIPSQQERLKALKKAHGGKVLGQVTVDMTIGGMRGIPGMLWETSLLDPEEGIRFRGLSIPELQAQLPAATPGGQPIPEGLLWLLLTGQGIWSRALGLPIERPKSFTMEVLEKKFAVEKTAEAA</sequence>
<reference evidence="1 2" key="1">
    <citation type="journal article" date="2017" name="Mol. Biol. Evol.">
        <title>The 4-celled Tetrabaena socialis nuclear genome reveals the essential components for genetic control of cell number at the origin of multicellularity in the volvocine lineage.</title>
        <authorList>
            <person name="Featherston J."/>
            <person name="Arakaki Y."/>
            <person name="Hanschen E.R."/>
            <person name="Ferris P.J."/>
            <person name="Michod R.E."/>
            <person name="Olson B.J.S.C."/>
            <person name="Nozaki H."/>
            <person name="Durand P.M."/>
        </authorList>
    </citation>
    <scope>NUCLEOTIDE SEQUENCE [LARGE SCALE GENOMIC DNA]</scope>
    <source>
        <strain evidence="1 2">NIES-571</strain>
    </source>
</reference>
<proteinExistence type="predicted"/>
<evidence type="ECO:0000313" key="1">
    <source>
        <dbReference type="EMBL" id="PNH02385.1"/>
    </source>
</evidence>
<gene>
    <name evidence="1" type="ORF">TSOC_011643</name>
</gene>
<protein>
    <submittedName>
        <fullName evidence="1">Citrate synthase, mitochondrial</fullName>
    </submittedName>
</protein>
<dbReference type="PANTHER" id="PTHR11739">
    <property type="entry name" value="CITRATE SYNTHASE"/>
    <property type="match status" value="1"/>
</dbReference>